<evidence type="ECO:0000256" key="1">
    <source>
        <dbReference type="SAM" id="MobiDB-lite"/>
    </source>
</evidence>
<proteinExistence type="predicted"/>
<feature type="compositionally biased region" description="Polar residues" evidence="1">
    <location>
        <begin position="205"/>
        <end position="225"/>
    </location>
</feature>
<feature type="region of interest" description="Disordered" evidence="1">
    <location>
        <begin position="1"/>
        <end position="53"/>
    </location>
</feature>
<reference evidence="3" key="1">
    <citation type="submission" date="2018-02" db="EMBL/GenBank/DDBJ databases">
        <authorList>
            <person name="Cohen D.B."/>
            <person name="Kent A.D."/>
        </authorList>
    </citation>
    <scope>NUCLEOTIDE SEQUENCE</scope>
</reference>
<dbReference type="AlphaFoldDB" id="A0A2N9FN59"/>
<dbReference type="EMBL" id="OIVN01001290">
    <property type="protein sequence ID" value="SPC92206.1"/>
    <property type="molecule type" value="Genomic_DNA"/>
</dbReference>
<accession>A0A2N9FN59</accession>
<evidence type="ECO:0000259" key="2">
    <source>
        <dbReference type="Pfam" id="PF07727"/>
    </source>
</evidence>
<evidence type="ECO:0000313" key="3">
    <source>
        <dbReference type="EMBL" id="SPC92206.1"/>
    </source>
</evidence>
<dbReference type="InterPro" id="IPR013103">
    <property type="entry name" value="RVT_2"/>
</dbReference>
<dbReference type="InterPro" id="IPR043502">
    <property type="entry name" value="DNA/RNA_pol_sf"/>
</dbReference>
<feature type="region of interest" description="Disordered" evidence="1">
    <location>
        <begin position="149"/>
        <end position="226"/>
    </location>
</feature>
<feature type="compositionally biased region" description="Low complexity" evidence="1">
    <location>
        <begin position="149"/>
        <end position="176"/>
    </location>
</feature>
<sequence>MANLAAKTFNSTPQGCPHQYSSNQGSNGSHGRGRNNYSRSRSNGGSSFFPNSNNGSRPPCQICFKVGHTTSACWHCFEQQYQAPMASQPASQAFVAATSPSIDQVWYPDTGANNHLTADLSHLNLNAEQYTRHDQVRIDNGQVFDENTFPFSTTSFPSPSGHNSSPSISIPSLSNFTSTSTPSPQNSDSTSSINTNAPTPLPPSDITSPSHQLPHVSTSPISTQCPPSPAHDIPLYPTAATNHHVSSPTIIPVSPNPPTNTVNLHTNTHPMHTRSCDNIVQPKQFYPGIIRYPLPKALLTVTNSLPPEPSCFTEAYKSAEWRAAMDTEFTALLRNSTWSLVQPKPNTNVVGCKWVFRIKRNVAGTIERYKARLVAKGFHQLHGVDYGDTFSPVIKPVTIRIVLSLAVASNWDIRQLDVTNAFLHGVLSEDVYMSQPPGF</sequence>
<feature type="compositionally biased region" description="Low complexity" evidence="1">
    <location>
        <begin position="18"/>
        <end position="53"/>
    </location>
</feature>
<name>A0A2N9FN59_FAGSY</name>
<feature type="compositionally biased region" description="Polar residues" evidence="1">
    <location>
        <begin position="177"/>
        <end position="198"/>
    </location>
</feature>
<feature type="domain" description="Reverse transcriptase Ty1/copia-type" evidence="2">
    <location>
        <begin position="335"/>
        <end position="439"/>
    </location>
</feature>
<dbReference type="Pfam" id="PF07727">
    <property type="entry name" value="RVT_2"/>
    <property type="match status" value="1"/>
</dbReference>
<organism evidence="3">
    <name type="scientific">Fagus sylvatica</name>
    <name type="common">Beechnut</name>
    <dbReference type="NCBI Taxonomy" id="28930"/>
    <lineage>
        <taxon>Eukaryota</taxon>
        <taxon>Viridiplantae</taxon>
        <taxon>Streptophyta</taxon>
        <taxon>Embryophyta</taxon>
        <taxon>Tracheophyta</taxon>
        <taxon>Spermatophyta</taxon>
        <taxon>Magnoliopsida</taxon>
        <taxon>eudicotyledons</taxon>
        <taxon>Gunneridae</taxon>
        <taxon>Pentapetalae</taxon>
        <taxon>rosids</taxon>
        <taxon>fabids</taxon>
        <taxon>Fagales</taxon>
        <taxon>Fagaceae</taxon>
        <taxon>Fagus</taxon>
    </lineage>
</organism>
<gene>
    <name evidence="3" type="ORF">FSB_LOCUS20088</name>
</gene>
<protein>
    <recommendedName>
        <fullName evidence="2">Reverse transcriptase Ty1/copia-type domain-containing protein</fullName>
    </recommendedName>
</protein>
<dbReference type="SUPFAM" id="SSF56672">
    <property type="entry name" value="DNA/RNA polymerases"/>
    <property type="match status" value="1"/>
</dbReference>